<keyword evidence="1" id="KW-0472">Membrane</keyword>
<accession>A0A3M7R6M4</accession>
<reference evidence="2 3" key="1">
    <citation type="journal article" date="2018" name="Sci. Rep.">
        <title>Genomic signatures of local adaptation to the degree of environmental predictability in rotifers.</title>
        <authorList>
            <person name="Franch-Gras L."/>
            <person name="Hahn C."/>
            <person name="Garcia-Roger E.M."/>
            <person name="Carmona M.J."/>
            <person name="Serra M."/>
            <person name="Gomez A."/>
        </authorList>
    </citation>
    <scope>NUCLEOTIDE SEQUENCE [LARGE SCALE GENOMIC DNA]</scope>
    <source>
        <strain evidence="2">HYR1</strain>
    </source>
</reference>
<evidence type="ECO:0000313" key="3">
    <source>
        <dbReference type="Proteomes" id="UP000276133"/>
    </source>
</evidence>
<evidence type="ECO:0000313" key="2">
    <source>
        <dbReference type="EMBL" id="RNA19099.1"/>
    </source>
</evidence>
<gene>
    <name evidence="2" type="ORF">BpHYR1_049262</name>
</gene>
<feature type="transmembrane region" description="Helical" evidence="1">
    <location>
        <begin position="56"/>
        <end position="76"/>
    </location>
</feature>
<protein>
    <submittedName>
        <fullName evidence="2">Uncharacterized protein</fullName>
    </submittedName>
</protein>
<dbReference type="AlphaFoldDB" id="A0A3M7R6M4"/>
<evidence type="ECO:0000256" key="1">
    <source>
        <dbReference type="SAM" id="Phobius"/>
    </source>
</evidence>
<sequence>MDKMVFIACIKFVFRINKIFRKKLKSCRFNSSINFVKDGSLENPLMNSSWLIRPSLLASNFLNISSTLFLAFTLFINIDPIQFNSKDEFYKAIEPLLTKLYESGDIVDRELTDPQIKVRAF</sequence>
<keyword evidence="3" id="KW-1185">Reference proteome</keyword>
<comment type="caution">
    <text evidence="2">The sequence shown here is derived from an EMBL/GenBank/DDBJ whole genome shotgun (WGS) entry which is preliminary data.</text>
</comment>
<dbReference type="EMBL" id="REGN01004101">
    <property type="protein sequence ID" value="RNA19099.1"/>
    <property type="molecule type" value="Genomic_DNA"/>
</dbReference>
<keyword evidence="1" id="KW-1133">Transmembrane helix</keyword>
<dbReference type="Proteomes" id="UP000276133">
    <property type="component" value="Unassembled WGS sequence"/>
</dbReference>
<proteinExistence type="predicted"/>
<name>A0A3M7R6M4_BRAPC</name>
<keyword evidence="1" id="KW-0812">Transmembrane</keyword>
<organism evidence="2 3">
    <name type="scientific">Brachionus plicatilis</name>
    <name type="common">Marine rotifer</name>
    <name type="synonym">Brachionus muelleri</name>
    <dbReference type="NCBI Taxonomy" id="10195"/>
    <lineage>
        <taxon>Eukaryota</taxon>
        <taxon>Metazoa</taxon>
        <taxon>Spiralia</taxon>
        <taxon>Gnathifera</taxon>
        <taxon>Rotifera</taxon>
        <taxon>Eurotatoria</taxon>
        <taxon>Monogononta</taxon>
        <taxon>Pseudotrocha</taxon>
        <taxon>Ploima</taxon>
        <taxon>Brachionidae</taxon>
        <taxon>Brachionus</taxon>
    </lineage>
</organism>